<proteinExistence type="predicted"/>
<dbReference type="RefSeq" id="WP_135849488.1">
    <property type="nucleotide sequence ID" value="NZ_RHPJ01000002.1"/>
</dbReference>
<feature type="region of interest" description="Disordered" evidence="1">
    <location>
        <begin position="80"/>
        <end position="107"/>
    </location>
</feature>
<reference evidence="2 3" key="1">
    <citation type="submission" date="2018-11" db="EMBL/GenBank/DDBJ databases">
        <title>Complete genome sequencing of the Actinobacteria Serinibacter sp. K3-2.</title>
        <authorList>
            <person name="Rakitin A.L."/>
            <person name="Beletsky A.V."/>
            <person name="Mardanov A.V."/>
            <person name="Ravin N.V."/>
            <person name="Gromova A.S."/>
            <person name="Filippova S.N."/>
            <person name="Gal'Chenko V.F."/>
        </authorList>
    </citation>
    <scope>NUCLEOTIDE SEQUENCE [LARGE SCALE GENOMIC DNA]</scope>
    <source>
        <strain evidence="2 3">K3-2</strain>
    </source>
</reference>
<evidence type="ECO:0000313" key="2">
    <source>
        <dbReference type="EMBL" id="TGO05491.1"/>
    </source>
</evidence>
<organism evidence="2 3">
    <name type="scientific">Serinibacter arcticus</name>
    <dbReference type="NCBI Taxonomy" id="1655435"/>
    <lineage>
        <taxon>Bacteria</taxon>
        <taxon>Bacillati</taxon>
        <taxon>Actinomycetota</taxon>
        <taxon>Actinomycetes</taxon>
        <taxon>Micrococcales</taxon>
        <taxon>Beutenbergiaceae</taxon>
        <taxon>Serinibacter</taxon>
    </lineage>
</organism>
<dbReference type="Gene3D" id="2.60.120.10">
    <property type="entry name" value="Jelly Rolls"/>
    <property type="match status" value="1"/>
</dbReference>
<protein>
    <submittedName>
        <fullName evidence="2">Uncharacterized protein</fullName>
    </submittedName>
</protein>
<name>A0A4Z1E7D7_9MICO</name>
<dbReference type="EMBL" id="RHPJ01000002">
    <property type="protein sequence ID" value="TGO05491.1"/>
    <property type="molecule type" value="Genomic_DNA"/>
</dbReference>
<dbReference type="AlphaFoldDB" id="A0A4Z1E7D7"/>
<evidence type="ECO:0000256" key="1">
    <source>
        <dbReference type="SAM" id="MobiDB-lite"/>
    </source>
</evidence>
<accession>A0A4Z1E7D7</accession>
<sequence length="107" mass="11517">MVTDDPVITNPDHYRTLWENEHVRVLGYTDVPGDATTPHDHPNSVMVTLSAFGRRLSAGDRVFDTQLPSVVAGLCASGARRRTDGRATPPARNPFGLPARGVVTPGL</sequence>
<dbReference type="Proteomes" id="UP000297318">
    <property type="component" value="Unassembled WGS sequence"/>
</dbReference>
<comment type="caution">
    <text evidence="2">The sequence shown here is derived from an EMBL/GenBank/DDBJ whole genome shotgun (WGS) entry which is preliminary data.</text>
</comment>
<keyword evidence="3" id="KW-1185">Reference proteome</keyword>
<dbReference type="OrthoDB" id="7060081at2"/>
<gene>
    <name evidence="2" type="ORF">SERN_1495</name>
</gene>
<evidence type="ECO:0000313" key="3">
    <source>
        <dbReference type="Proteomes" id="UP000297318"/>
    </source>
</evidence>
<dbReference type="InterPro" id="IPR014710">
    <property type="entry name" value="RmlC-like_jellyroll"/>
</dbReference>